<dbReference type="PROSITE" id="PS00463">
    <property type="entry name" value="ZN2_CY6_FUNGAL_1"/>
    <property type="match status" value="1"/>
</dbReference>
<accession>A0A6A6S3W5</accession>
<dbReference type="Pfam" id="PF11951">
    <property type="entry name" value="Fungal_trans_2"/>
    <property type="match status" value="1"/>
</dbReference>
<dbReference type="SUPFAM" id="SSF57701">
    <property type="entry name" value="Zn2/Cys6 DNA-binding domain"/>
    <property type="match status" value="1"/>
</dbReference>
<keyword evidence="1" id="KW-0479">Metal-binding</keyword>
<evidence type="ECO:0000313" key="8">
    <source>
        <dbReference type="EMBL" id="KAF2641118.1"/>
    </source>
</evidence>
<keyword evidence="6" id="KW-0539">Nucleus</keyword>
<dbReference type="InterPro" id="IPR021858">
    <property type="entry name" value="Fun_TF"/>
</dbReference>
<evidence type="ECO:0000256" key="5">
    <source>
        <dbReference type="ARBA" id="ARBA00023163"/>
    </source>
</evidence>
<organism evidence="8 9">
    <name type="scientific">Massarina eburnea CBS 473.64</name>
    <dbReference type="NCBI Taxonomy" id="1395130"/>
    <lineage>
        <taxon>Eukaryota</taxon>
        <taxon>Fungi</taxon>
        <taxon>Dikarya</taxon>
        <taxon>Ascomycota</taxon>
        <taxon>Pezizomycotina</taxon>
        <taxon>Dothideomycetes</taxon>
        <taxon>Pleosporomycetidae</taxon>
        <taxon>Pleosporales</taxon>
        <taxon>Massarineae</taxon>
        <taxon>Massarinaceae</taxon>
        <taxon>Massarina</taxon>
    </lineage>
</organism>
<dbReference type="GO" id="GO:0008270">
    <property type="term" value="F:zinc ion binding"/>
    <property type="evidence" value="ECO:0007669"/>
    <property type="project" value="InterPro"/>
</dbReference>
<evidence type="ECO:0000313" key="9">
    <source>
        <dbReference type="Proteomes" id="UP000799753"/>
    </source>
</evidence>
<evidence type="ECO:0000256" key="6">
    <source>
        <dbReference type="ARBA" id="ARBA00023242"/>
    </source>
</evidence>
<sequence length="591" mass="67097">MATDILTSKMQRSQQPLRRKSKTGCRTCKKRKVKCDEGWPACRCCVSTGRVCDGYGIWGGGGNRYEQRSIDNNPVTVSKITIEAMQPKLQIKKAPLTGALGRASLEEQLYFDFFQHCTAAQLPMIFGPNFQKSILLQRSITEPAVLHALLALSACHKRKETNSFSRDRTRLPDKLEQFVLQQYSKAIHHLQPCSLPDGSHSIRTTLLTCLVFVYTEFIRGNYRTGYSHLQSGLRLIQGIRPERKPRAKFALGTGQETFGCHGTLDDNLLFAFERLHLLVALSSRYAPQHIQPPPSLLVNLPSIKYKSPEEARFFLNENLQGVKNATREFSQNVDPPEKWPKGYREILSSDQNFINGSLDSWLRAYHSAVTDANESGDADEVRAYEVLRVYHTMATIVTATCFSMHKQAIFDDHMPRFLSIITQSIKLLDAGDRFEAFGKVELVGFETTGEVPDLGWISPIYYTALKCRNHRIRLQAIKLLKLLHRSEGCHDFLHLARVAEEVVHLEEGDFFKDIPETEIGAFSNWQDLGESIPLPEDRRIEKVDAILCKDDSGTIELVCKRRSLTGWLIVRRMYDKSKKRWTSVAGNGSDE</sequence>
<dbReference type="GO" id="GO:0003677">
    <property type="term" value="F:DNA binding"/>
    <property type="evidence" value="ECO:0007669"/>
    <property type="project" value="UniProtKB-KW"/>
</dbReference>
<dbReference type="AlphaFoldDB" id="A0A6A6S3W5"/>
<proteinExistence type="predicted"/>
<protein>
    <recommendedName>
        <fullName evidence="7">Zn(2)-C6 fungal-type domain-containing protein</fullName>
    </recommendedName>
</protein>
<dbReference type="CDD" id="cd00067">
    <property type="entry name" value="GAL4"/>
    <property type="match status" value="1"/>
</dbReference>
<keyword evidence="4" id="KW-0238">DNA-binding</keyword>
<dbReference type="EMBL" id="MU006783">
    <property type="protein sequence ID" value="KAF2641118.1"/>
    <property type="molecule type" value="Genomic_DNA"/>
</dbReference>
<dbReference type="InterPro" id="IPR052360">
    <property type="entry name" value="Transcr_Regulatory_Proteins"/>
</dbReference>
<dbReference type="Gene3D" id="4.10.240.10">
    <property type="entry name" value="Zn(2)-C6 fungal-type DNA-binding domain"/>
    <property type="match status" value="1"/>
</dbReference>
<feature type="domain" description="Zn(2)-C6 fungal-type" evidence="7">
    <location>
        <begin position="24"/>
        <end position="52"/>
    </location>
</feature>
<dbReference type="InterPro" id="IPR036864">
    <property type="entry name" value="Zn2-C6_fun-type_DNA-bd_sf"/>
</dbReference>
<keyword evidence="5" id="KW-0804">Transcription</keyword>
<dbReference type="InterPro" id="IPR001138">
    <property type="entry name" value="Zn2Cys6_DnaBD"/>
</dbReference>
<evidence type="ECO:0000256" key="2">
    <source>
        <dbReference type="ARBA" id="ARBA00022833"/>
    </source>
</evidence>
<dbReference type="PANTHER" id="PTHR36206">
    <property type="entry name" value="ASPERCRYPTIN BIOSYNTHESIS CLUSTER-SPECIFIC TRANSCRIPTION REGULATOR ATNN-RELATED"/>
    <property type="match status" value="1"/>
</dbReference>
<dbReference type="GO" id="GO:0000981">
    <property type="term" value="F:DNA-binding transcription factor activity, RNA polymerase II-specific"/>
    <property type="evidence" value="ECO:0007669"/>
    <property type="project" value="InterPro"/>
</dbReference>
<dbReference type="Pfam" id="PF00172">
    <property type="entry name" value="Zn_clus"/>
    <property type="match status" value="1"/>
</dbReference>
<evidence type="ECO:0000256" key="3">
    <source>
        <dbReference type="ARBA" id="ARBA00023015"/>
    </source>
</evidence>
<keyword evidence="2" id="KW-0862">Zinc</keyword>
<evidence type="ECO:0000256" key="1">
    <source>
        <dbReference type="ARBA" id="ARBA00022723"/>
    </source>
</evidence>
<dbReference type="CDD" id="cd12148">
    <property type="entry name" value="fungal_TF_MHR"/>
    <property type="match status" value="1"/>
</dbReference>
<dbReference type="PANTHER" id="PTHR36206:SF16">
    <property type="entry name" value="TRANSCRIPTION FACTOR DOMAIN-CONTAINING PROTEIN-RELATED"/>
    <property type="match status" value="1"/>
</dbReference>
<evidence type="ECO:0000259" key="7">
    <source>
        <dbReference type="PROSITE" id="PS50048"/>
    </source>
</evidence>
<dbReference type="OrthoDB" id="3172332at2759"/>
<name>A0A6A6S3W5_9PLEO</name>
<dbReference type="SMART" id="SM00066">
    <property type="entry name" value="GAL4"/>
    <property type="match status" value="1"/>
</dbReference>
<gene>
    <name evidence="8" type="ORF">P280DRAFT_425318</name>
</gene>
<dbReference type="Proteomes" id="UP000799753">
    <property type="component" value="Unassembled WGS sequence"/>
</dbReference>
<evidence type="ECO:0000256" key="4">
    <source>
        <dbReference type="ARBA" id="ARBA00023125"/>
    </source>
</evidence>
<keyword evidence="9" id="KW-1185">Reference proteome</keyword>
<reference evidence="8" key="1">
    <citation type="journal article" date="2020" name="Stud. Mycol.">
        <title>101 Dothideomycetes genomes: a test case for predicting lifestyles and emergence of pathogens.</title>
        <authorList>
            <person name="Haridas S."/>
            <person name="Albert R."/>
            <person name="Binder M."/>
            <person name="Bloem J."/>
            <person name="Labutti K."/>
            <person name="Salamov A."/>
            <person name="Andreopoulos B."/>
            <person name="Baker S."/>
            <person name="Barry K."/>
            <person name="Bills G."/>
            <person name="Bluhm B."/>
            <person name="Cannon C."/>
            <person name="Castanera R."/>
            <person name="Culley D."/>
            <person name="Daum C."/>
            <person name="Ezra D."/>
            <person name="Gonzalez J."/>
            <person name="Henrissat B."/>
            <person name="Kuo A."/>
            <person name="Liang C."/>
            <person name="Lipzen A."/>
            <person name="Lutzoni F."/>
            <person name="Magnuson J."/>
            <person name="Mondo S."/>
            <person name="Nolan M."/>
            <person name="Ohm R."/>
            <person name="Pangilinan J."/>
            <person name="Park H.-J."/>
            <person name="Ramirez L."/>
            <person name="Alfaro M."/>
            <person name="Sun H."/>
            <person name="Tritt A."/>
            <person name="Yoshinaga Y."/>
            <person name="Zwiers L.-H."/>
            <person name="Turgeon B."/>
            <person name="Goodwin S."/>
            <person name="Spatafora J."/>
            <person name="Crous P."/>
            <person name="Grigoriev I."/>
        </authorList>
    </citation>
    <scope>NUCLEOTIDE SEQUENCE</scope>
    <source>
        <strain evidence="8">CBS 473.64</strain>
    </source>
</reference>
<dbReference type="PROSITE" id="PS50048">
    <property type="entry name" value="ZN2_CY6_FUNGAL_2"/>
    <property type="match status" value="1"/>
</dbReference>
<keyword evidence="3" id="KW-0805">Transcription regulation</keyword>